<name>A0A1E5Q564_9PROT</name>
<keyword evidence="1" id="KW-1133">Transmembrane helix</keyword>
<keyword evidence="3" id="KW-1185">Reference proteome</keyword>
<dbReference type="Pfam" id="PF20332">
    <property type="entry name" value="DUF6627"/>
    <property type="match status" value="1"/>
</dbReference>
<keyword evidence="1" id="KW-0472">Membrane</keyword>
<dbReference type="EMBL" id="MCGG01000052">
    <property type="protein sequence ID" value="OEJ65417.1"/>
    <property type="molecule type" value="Genomic_DNA"/>
</dbReference>
<dbReference type="Proteomes" id="UP000095347">
    <property type="component" value="Unassembled WGS sequence"/>
</dbReference>
<proteinExistence type="predicted"/>
<dbReference type="RefSeq" id="WP_069958876.1">
    <property type="nucleotide sequence ID" value="NZ_MCGG01000052.1"/>
</dbReference>
<dbReference type="STRING" id="28181.BEN30_14425"/>
<comment type="caution">
    <text evidence="2">The sequence shown here is derived from an EMBL/GenBank/DDBJ whole genome shotgun (WGS) entry which is preliminary data.</text>
</comment>
<dbReference type="InterPro" id="IPR046735">
    <property type="entry name" value="PA2779-like"/>
</dbReference>
<dbReference type="AlphaFoldDB" id="A0A1E5Q564"/>
<gene>
    <name evidence="2" type="ORF">BEN30_14425</name>
</gene>
<evidence type="ECO:0000313" key="2">
    <source>
        <dbReference type="EMBL" id="OEJ65417.1"/>
    </source>
</evidence>
<keyword evidence="1" id="KW-0812">Transmembrane</keyword>
<dbReference type="NCBIfam" id="NF033919">
    <property type="entry name" value="PA2779_fam"/>
    <property type="match status" value="1"/>
</dbReference>
<reference evidence="3" key="1">
    <citation type="submission" date="2016-07" db="EMBL/GenBank/DDBJ databases">
        <authorList>
            <person name="Florea S."/>
            <person name="Webb J.S."/>
            <person name="Jaromczyk J."/>
            <person name="Schardl C.L."/>
        </authorList>
    </citation>
    <scope>NUCLEOTIDE SEQUENCE [LARGE SCALE GENOMIC DNA]</scope>
    <source>
        <strain evidence="3">MV-1</strain>
    </source>
</reference>
<evidence type="ECO:0000313" key="3">
    <source>
        <dbReference type="Proteomes" id="UP000095347"/>
    </source>
</evidence>
<sequence length="140" mass="14599">MSKKHLSIKVIASAVIIAFSATVVPIVPVSAALINNDRVAQAQALEGDRAIVNEFMSRADVRTKFESLGVNANEANLRVAALSDDEVAKLAEQIKSAPAGQGVGGIIGAMVFIFVVLLITDLLGFTSVFGFTNKGSANPT</sequence>
<organism evidence="2 3">
    <name type="scientific">Magnetovibrio blakemorei</name>
    <dbReference type="NCBI Taxonomy" id="28181"/>
    <lineage>
        <taxon>Bacteria</taxon>
        <taxon>Pseudomonadati</taxon>
        <taxon>Pseudomonadota</taxon>
        <taxon>Alphaproteobacteria</taxon>
        <taxon>Rhodospirillales</taxon>
        <taxon>Magnetovibrionaceae</taxon>
        <taxon>Magnetovibrio</taxon>
    </lineage>
</organism>
<evidence type="ECO:0000256" key="1">
    <source>
        <dbReference type="SAM" id="Phobius"/>
    </source>
</evidence>
<accession>A0A1E5Q564</accession>
<evidence type="ECO:0008006" key="4">
    <source>
        <dbReference type="Google" id="ProtNLM"/>
    </source>
</evidence>
<protein>
    <recommendedName>
        <fullName evidence="4">PA2779 family protein</fullName>
    </recommendedName>
</protein>
<dbReference type="InterPro" id="IPR016924">
    <property type="entry name" value="UCP029543"/>
</dbReference>
<feature type="transmembrane region" description="Helical" evidence="1">
    <location>
        <begin position="106"/>
        <end position="131"/>
    </location>
</feature>
<dbReference type="PIRSF" id="PIRSF029543">
    <property type="entry name" value="UCP029543"/>
    <property type="match status" value="1"/>
</dbReference>
<dbReference type="OrthoDB" id="7651521at2"/>